<gene>
    <name evidence="1" type="ORF">JRJ22_02065</name>
</gene>
<organism evidence="1 2">
    <name type="scientific">Paenibacillus tianjinensis</name>
    <dbReference type="NCBI Taxonomy" id="2810347"/>
    <lineage>
        <taxon>Bacteria</taxon>
        <taxon>Bacillati</taxon>
        <taxon>Bacillota</taxon>
        <taxon>Bacilli</taxon>
        <taxon>Bacillales</taxon>
        <taxon>Paenibacillaceae</taxon>
        <taxon>Paenibacillus</taxon>
    </lineage>
</organism>
<evidence type="ECO:0000313" key="1">
    <source>
        <dbReference type="EMBL" id="QSF45475.1"/>
    </source>
</evidence>
<keyword evidence="2" id="KW-1185">Reference proteome</keyword>
<protein>
    <submittedName>
        <fullName evidence="1">Uncharacterized protein</fullName>
    </submittedName>
</protein>
<evidence type="ECO:0000313" key="2">
    <source>
        <dbReference type="Proteomes" id="UP000663452"/>
    </source>
</evidence>
<reference evidence="1 2" key="1">
    <citation type="submission" date="2021-02" db="EMBL/GenBank/DDBJ databases">
        <title>Paenibacillus tianjinensis sp. nov.</title>
        <authorList>
            <person name="Liu H."/>
        </authorList>
    </citation>
    <scope>NUCLEOTIDE SEQUENCE [LARGE SCALE GENOMIC DNA]</scope>
    <source>
        <strain evidence="1 2">TB2019</strain>
    </source>
</reference>
<sequence>MRKNRRQRRTSAAVRIQAETGLMPKRGGIKGLSLYTYEVSCRIRAVRVALPGENAGVAVSSGFTPWPYQPDGSPVSRWAGIQRSNIIIFANRFNTNHTLSGMAL</sequence>
<dbReference type="EMBL" id="CP070969">
    <property type="protein sequence ID" value="QSF45475.1"/>
    <property type="molecule type" value="Genomic_DNA"/>
</dbReference>
<dbReference type="Proteomes" id="UP000663452">
    <property type="component" value="Chromosome"/>
</dbReference>
<proteinExistence type="predicted"/>
<name>A0ABX7LG63_9BACL</name>
<accession>A0ABX7LG63</accession>